<keyword evidence="3" id="KW-1185">Reference proteome</keyword>
<dbReference type="AlphaFoldDB" id="U4LN54"/>
<name>U4LN54_PYROM</name>
<sequence length="48" mass="5673">MRLDQRVELSEDSYGQYFKVLYVCYFIPRLLSSFAVGVLLDYCSDKQL</sequence>
<keyword evidence="1" id="KW-0812">Transmembrane</keyword>
<feature type="transmembrane region" description="Helical" evidence="1">
    <location>
        <begin position="20"/>
        <end position="40"/>
    </location>
</feature>
<evidence type="ECO:0000313" key="3">
    <source>
        <dbReference type="Proteomes" id="UP000018144"/>
    </source>
</evidence>
<organism evidence="2 3">
    <name type="scientific">Pyronema omphalodes (strain CBS 100304)</name>
    <name type="common">Pyronema confluens</name>
    <dbReference type="NCBI Taxonomy" id="1076935"/>
    <lineage>
        <taxon>Eukaryota</taxon>
        <taxon>Fungi</taxon>
        <taxon>Dikarya</taxon>
        <taxon>Ascomycota</taxon>
        <taxon>Pezizomycotina</taxon>
        <taxon>Pezizomycetes</taxon>
        <taxon>Pezizales</taxon>
        <taxon>Pyronemataceae</taxon>
        <taxon>Pyronema</taxon>
    </lineage>
</organism>
<proteinExistence type="predicted"/>
<evidence type="ECO:0000256" key="1">
    <source>
        <dbReference type="SAM" id="Phobius"/>
    </source>
</evidence>
<protein>
    <submittedName>
        <fullName evidence="2">Uncharacterized protein</fullName>
    </submittedName>
</protein>
<keyword evidence="1" id="KW-1133">Transmembrane helix</keyword>
<gene>
    <name evidence="2" type="ORF">PCON_14042</name>
</gene>
<accession>U4LN54</accession>
<reference evidence="2 3" key="1">
    <citation type="journal article" date="2013" name="PLoS Genet.">
        <title>The genome and development-dependent transcriptomes of Pyronema confluens: a window into fungal evolution.</title>
        <authorList>
            <person name="Traeger S."/>
            <person name="Altegoer F."/>
            <person name="Freitag M."/>
            <person name="Gabaldon T."/>
            <person name="Kempken F."/>
            <person name="Kumar A."/>
            <person name="Marcet-Houben M."/>
            <person name="Poggeler S."/>
            <person name="Stajich J.E."/>
            <person name="Nowrousian M."/>
        </authorList>
    </citation>
    <scope>NUCLEOTIDE SEQUENCE [LARGE SCALE GENOMIC DNA]</scope>
    <source>
        <strain evidence="3">CBS 100304</strain>
        <tissue evidence="2">Vegetative mycelium</tissue>
    </source>
</reference>
<dbReference type="EMBL" id="HF935976">
    <property type="protein sequence ID" value="CCX33017.1"/>
    <property type="molecule type" value="Genomic_DNA"/>
</dbReference>
<keyword evidence="1" id="KW-0472">Membrane</keyword>
<evidence type="ECO:0000313" key="2">
    <source>
        <dbReference type="EMBL" id="CCX33017.1"/>
    </source>
</evidence>
<dbReference type="Proteomes" id="UP000018144">
    <property type="component" value="Unassembled WGS sequence"/>
</dbReference>